<dbReference type="EMBL" id="VSSQ01076618">
    <property type="protein sequence ID" value="MPN26920.1"/>
    <property type="molecule type" value="Genomic_DNA"/>
</dbReference>
<dbReference type="AlphaFoldDB" id="A0A645GL90"/>
<accession>A0A645GL90</accession>
<reference evidence="1" key="1">
    <citation type="submission" date="2019-08" db="EMBL/GenBank/DDBJ databases">
        <authorList>
            <person name="Kucharzyk K."/>
            <person name="Murdoch R.W."/>
            <person name="Higgins S."/>
            <person name="Loffler F."/>
        </authorList>
    </citation>
    <scope>NUCLEOTIDE SEQUENCE</scope>
</reference>
<sequence length="60" mass="6988">MPSIKTNERGQQHQLVRKRIQYFSNVGDPAIAAREIAVEQIGQKRCDEYDQHRNHLIGDK</sequence>
<evidence type="ECO:0000313" key="1">
    <source>
        <dbReference type="EMBL" id="MPN26920.1"/>
    </source>
</evidence>
<organism evidence="1">
    <name type="scientific">bioreactor metagenome</name>
    <dbReference type="NCBI Taxonomy" id="1076179"/>
    <lineage>
        <taxon>unclassified sequences</taxon>
        <taxon>metagenomes</taxon>
        <taxon>ecological metagenomes</taxon>
    </lineage>
</organism>
<protein>
    <submittedName>
        <fullName evidence="1">Uncharacterized protein</fullName>
    </submittedName>
</protein>
<gene>
    <name evidence="1" type="ORF">SDC9_174346</name>
</gene>
<proteinExistence type="predicted"/>
<comment type="caution">
    <text evidence="1">The sequence shown here is derived from an EMBL/GenBank/DDBJ whole genome shotgun (WGS) entry which is preliminary data.</text>
</comment>
<name>A0A645GL90_9ZZZZ</name>